<organism evidence="1 2">
    <name type="scientific">Muribaculum caecicola</name>
    <dbReference type="NCBI Taxonomy" id="3038144"/>
    <lineage>
        <taxon>Bacteria</taxon>
        <taxon>Pseudomonadati</taxon>
        <taxon>Bacteroidota</taxon>
        <taxon>Bacteroidia</taxon>
        <taxon>Bacteroidales</taxon>
        <taxon>Muribaculaceae</taxon>
        <taxon>Muribaculum</taxon>
    </lineage>
</organism>
<protein>
    <submittedName>
        <fullName evidence="1">23S rRNA (Pseudouridine(1915)-N(3))-methyltransferase RlmH</fullName>
    </submittedName>
</protein>
<gene>
    <name evidence="1" type="primary">rlmH</name>
    <name evidence="1" type="ORF">E5990_05840</name>
</gene>
<comment type="caution">
    <text evidence="1">The sequence shown here is derived from an EMBL/GenBank/DDBJ whole genome shotgun (WGS) entry which is preliminary data.</text>
</comment>
<keyword evidence="2" id="KW-1185">Reference proteome</keyword>
<dbReference type="EMBL" id="SSTG01000057">
    <property type="protein sequence ID" value="THG51648.1"/>
    <property type="molecule type" value="Genomic_DNA"/>
</dbReference>
<dbReference type="Proteomes" id="UP000305401">
    <property type="component" value="Unassembled WGS sequence"/>
</dbReference>
<accession>A0AC61S5S7</accession>
<reference evidence="1" key="1">
    <citation type="submission" date="2019-04" db="EMBL/GenBank/DDBJ databases">
        <title>Microbes associate with the intestines of laboratory mice.</title>
        <authorList>
            <person name="Navarre W."/>
            <person name="Wong E."/>
            <person name="Huang K.C."/>
            <person name="Tropini C."/>
            <person name="Ng K."/>
            <person name="Yu B."/>
        </authorList>
    </citation>
    <scope>NUCLEOTIDE SEQUENCE</scope>
    <source>
        <strain evidence="1">NM86_A22</strain>
    </source>
</reference>
<evidence type="ECO:0000313" key="2">
    <source>
        <dbReference type="Proteomes" id="UP000305401"/>
    </source>
</evidence>
<evidence type="ECO:0000313" key="1">
    <source>
        <dbReference type="EMBL" id="THG51648.1"/>
    </source>
</evidence>
<name>A0AC61S5S7_9BACT</name>
<proteinExistence type="predicted"/>
<sequence>MKIQFMAVGKTTTAYLQQGIKIYTDRLSHYIPFETTIIPDIKNSKSISEQRQKELEGQAMLQRIGNSDYVVLLDEKGHRFTSRQFAAFIEKKMLTLPQRLTFIIGGPYGFSTDVYNRANQLISLSDMTFSHEMVRLFFVEQLYRAFTIIGGEPYHHD</sequence>